<comment type="similarity">
    <text evidence="2">Belongs to the bacterial solute-binding protein SsuA/TauA family.</text>
</comment>
<protein>
    <submittedName>
        <fullName evidence="7">Aliphatic sulfonate ABC transporter substrate-binding protein</fullName>
    </submittedName>
</protein>
<name>A0ABP7KP90_9MICO</name>
<evidence type="ECO:0000256" key="5">
    <source>
        <dbReference type="SAM" id="SignalP"/>
    </source>
</evidence>
<dbReference type="SUPFAM" id="SSF53850">
    <property type="entry name" value="Periplasmic binding protein-like II"/>
    <property type="match status" value="1"/>
</dbReference>
<dbReference type="InterPro" id="IPR010067">
    <property type="entry name" value="ABC_SsuA_sub-bd"/>
</dbReference>
<feature type="chain" id="PRO_5046571803" evidence="5">
    <location>
        <begin position="26"/>
        <end position="339"/>
    </location>
</feature>
<dbReference type="Pfam" id="PF09084">
    <property type="entry name" value="NMT1"/>
    <property type="match status" value="1"/>
</dbReference>
<evidence type="ECO:0000259" key="6">
    <source>
        <dbReference type="Pfam" id="PF09084"/>
    </source>
</evidence>
<sequence length="339" mass="35467">MKNITLKRGMVAVFAAAALVLTGCASTPDSGAGAETAAPALEKVTFGYIADFNGASVHAVAAKLGLWEKYGLDAETPVFTNGPLQVQALGTGDLDFGYVGPGAMWLPASGQAKVISVNSIGASDRVIAQPGITSLKELKGKKIGVPEGTSGDMILNLALESVGMTLADVEKVAMDPATTVAAFSSGQIDAAGLWYPLISTIETQVPDLNVLASNEDFSDSVAFASGFVGANDFVEKNPETTVKVLQVVREAIDYRAEHLDEVVELTAKMMKLDESVVKAEASNVTYFTSAELDAMIEDGTIESWLTGMNKYFVGAGKVTDPADPSTYFTGDLFLKAGTK</sequence>
<gene>
    <name evidence="7" type="ORF">GCM10022381_24330</name>
</gene>
<evidence type="ECO:0000313" key="7">
    <source>
        <dbReference type="EMBL" id="GAA3881213.1"/>
    </source>
</evidence>
<dbReference type="Proteomes" id="UP001501803">
    <property type="component" value="Unassembled WGS sequence"/>
</dbReference>
<keyword evidence="8" id="KW-1185">Reference proteome</keyword>
<evidence type="ECO:0000256" key="3">
    <source>
        <dbReference type="ARBA" id="ARBA00022448"/>
    </source>
</evidence>
<dbReference type="PROSITE" id="PS51257">
    <property type="entry name" value="PROKAR_LIPOPROTEIN"/>
    <property type="match status" value="1"/>
</dbReference>
<feature type="signal peptide" evidence="5">
    <location>
        <begin position="1"/>
        <end position="25"/>
    </location>
</feature>
<accession>A0ABP7KP90</accession>
<comment type="subcellular location">
    <subcellularLocation>
        <location evidence="1">Periplasm</location>
    </subcellularLocation>
</comment>
<comment type="caution">
    <text evidence="7">The sequence shown here is derived from an EMBL/GenBank/DDBJ whole genome shotgun (WGS) entry which is preliminary data.</text>
</comment>
<evidence type="ECO:0000313" key="8">
    <source>
        <dbReference type="Proteomes" id="UP001501803"/>
    </source>
</evidence>
<feature type="domain" description="SsuA/THI5-like" evidence="6">
    <location>
        <begin position="60"/>
        <end position="258"/>
    </location>
</feature>
<keyword evidence="3" id="KW-0813">Transport</keyword>
<proteinExistence type="inferred from homology"/>
<dbReference type="RefSeq" id="WP_345066896.1">
    <property type="nucleotide sequence ID" value="NZ_BAABCN010000007.1"/>
</dbReference>
<keyword evidence="4 5" id="KW-0732">Signal</keyword>
<dbReference type="NCBIfam" id="TIGR01728">
    <property type="entry name" value="SsuA_fam"/>
    <property type="match status" value="1"/>
</dbReference>
<evidence type="ECO:0000256" key="1">
    <source>
        <dbReference type="ARBA" id="ARBA00004418"/>
    </source>
</evidence>
<dbReference type="EMBL" id="BAABCN010000007">
    <property type="protein sequence ID" value="GAA3881213.1"/>
    <property type="molecule type" value="Genomic_DNA"/>
</dbReference>
<dbReference type="PANTHER" id="PTHR30024:SF47">
    <property type="entry name" value="TAURINE-BINDING PERIPLASMIC PROTEIN"/>
    <property type="match status" value="1"/>
</dbReference>
<dbReference type="Gene3D" id="3.40.190.10">
    <property type="entry name" value="Periplasmic binding protein-like II"/>
    <property type="match status" value="2"/>
</dbReference>
<organism evidence="7 8">
    <name type="scientific">Leifsonia kafniensis</name>
    <dbReference type="NCBI Taxonomy" id="475957"/>
    <lineage>
        <taxon>Bacteria</taxon>
        <taxon>Bacillati</taxon>
        <taxon>Actinomycetota</taxon>
        <taxon>Actinomycetes</taxon>
        <taxon>Micrococcales</taxon>
        <taxon>Microbacteriaceae</taxon>
        <taxon>Leifsonia</taxon>
    </lineage>
</organism>
<dbReference type="PANTHER" id="PTHR30024">
    <property type="entry name" value="ALIPHATIC SULFONATES-BINDING PROTEIN-RELATED"/>
    <property type="match status" value="1"/>
</dbReference>
<evidence type="ECO:0000256" key="4">
    <source>
        <dbReference type="ARBA" id="ARBA00022729"/>
    </source>
</evidence>
<reference evidence="8" key="1">
    <citation type="journal article" date="2019" name="Int. J. Syst. Evol. Microbiol.">
        <title>The Global Catalogue of Microorganisms (GCM) 10K type strain sequencing project: providing services to taxonomists for standard genome sequencing and annotation.</title>
        <authorList>
            <consortium name="The Broad Institute Genomics Platform"/>
            <consortium name="The Broad Institute Genome Sequencing Center for Infectious Disease"/>
            <person name="Wu L."/>
            <person name="Ma J."/>
        </authorList>
    </citation>
    <scope>NUCLEOTIDE SEQUENCE [LARGE SCALE GENOMIC DNA]</scope>
    <source>
        <strain evidence="8">JCM 17021</strain>
    </source>
</reference>
<dbReference type="InterPro" id="IPR015168">
    <property type="entry name" value="SsuA/THI5"/>
</dbReference>
<evidence type="ECO:0000256" key="2">
    <source>
        <dbReference type="ARBA" id="ARBA00010742"/>
    </source>
</evidence>